<evidence type="ECO:0000313" key="7">
    <source>
        <dbReference type="EMBL" id="PZX16872.1"/>
    </source>
</evidence>
<evidence type="ECO:0000256" key="5">
    <source>
        <dbReference type="ARBA" id="ARBA00023136"/>
    </source>
</evidence>
<evidence type="ECO:0000313" key="8">
    <source>
        <dbReference type="Proteomes" id="UP000249239"/>
    </source>
</evidence>
<keyword evidence="4 6" id="KW-1133">Transmembrane helix</keyword>
<sequence length="309" mass="34132">MQLSPRLVKTFKTLIKVGISSLAIWYLATKIDTKTLLSTARSTNYWLIGTAIMAYVASQFIAALRLNTLFKHLPLKIESTNNIKLYWMGLFYNIFLPGGVGGDGYKVFLIHKYIKTPTKRLIGAILADRLSGLSVILVYLLALVYFINYELPYQGWFWALIPTVGVGYFLFLYLFNRPLTAAFWKVNAWSLLIQGLQVVSAMLILEAMGAKVVGHRDDFIFLFLLSAITASVPITLGGIGARELTLLKGAEILNLNANHAVALSLIFYLISVVVALPGIIYTFAPGKLLIVKQTSAACAEQPKATTTNT</sequence>
<accession>A0A2W7P093</accession>
<dbReference type="GO" id="GO:0005886">
    <property type="term" value="C:plasma membrane"/>
    <property type="evidence" value="ECO:0007669"/>
    <property type="project" value="UniProtKB-SubCell"/>
</dbReference>
<dbReference type="AlphaFoldDB" id="A0A2W7P093"/>
<protein>
    <recommendedName>
        <fullName evidence="9">Lysylphosphatidylglycerol synthase-like protein</fullName>
    </recommendedName>
</protein>
<feature type="transmembrane region" description="Helical" evidence="6">
    <location>
        <begin position="86"/>
        <end position="109"/>
    </location>
</feature>
<evidence type="ECO:0000256" key="2">
    <source>
        <dbReference type="ARBA" id="ARBA00022475"/>
    </source>
</evidence>
<feature type="transmembrane region" description="Helical" evidence="6">
    <location>
        <begin position="45"/>
        <end position="66"/>
    </location>
</feature>
<evidence type="ECO:0008006" key="9">
    <source>
        <dbReference type="Google" id="ProtNLM"/>
    </source>
</evidence>
<feature type="transmembrane region" description="Helical" evidence="6">
    <location>
        <begin position="260"/>
        <end position="284"/>
    </location>
</feature>
<proteinExistence type="predicted"/>
<dbReference type="InterPro" id="IPR022791">
    <property type="entry name" value="L-PG_synthase/AglD"/>
</dbReference>
<feature type="transmembrane region" description="Helical" evidence="6">
    <location>
        <begin position="130"/>
        <end position="149"/>
    </location>
</feature>
<comment type="caution">
    <text evidence="7">The sequence shown here is derived from an EMBL/GenBank/DDBJ whole genome shotgun (WGS) entry which is preliminary data.</text>
</comment>
<feature type="transmembrane region" description="Helical" evidence="6">
    <location>
        <begin position="13"/>
        <end position="33"/>
    </location>
</feature>
<gene>
    <name evidence="7" type="ORF">LX69_01686</name>
</gene>
<feature type="transmembrane region" description="Helical" evidence="6">
    <location>
        <begin position="155"/>
        <end position="175"/>
    </location>
</feature>
<evidence type="ECO:0000256" key="4">
    <source>
        <dbReference type="ARBA" id="ARBA00022989"/>
    </source>
</evidence>
<feature type="transmembrane region" description="Helical" evidence="6">
    <location>
        <begin position="187"/>
        <end position="207"/>
    </location>
</feature>
<comment type="subcellular location">
    <subcellularLocation>
        <location evidence="1">Cell membrane</location>
        <topology evidence="1">Multi-pass membrane protein</topology>
    </subcellularLocation>
</comment>
<dbReference type="Proteomes" id="UP000249239">
    <property type="component" value="Unassembled WGS sequence"/>
</dbReference>
<dbReference type="PANTHER" id="PTHR40277">
    <property type="entry name" value="BLL5419 PROTEIN"/>
    <property type="match status" value="1"/>
</dbReference>
<keyword evidence="8" id="KW-1185">Reference proteome</keyword>
<organism evidence="7 8">
    <name type="scientific">Breznakibacter xylanolyticus</name>
    <dbReference type="NCBI Taxonomy" id="990"/>
    <lineage>
        <taxon>Bacteria</taxon>
        <taxon>Pseudomonadati</taxon>
        <taxon>Bacteroidota</taxon>
        <taxon>Bacteroidia</taxon>
        <taxon>Marinilabiliales</taxon>
        <taxon>Marinilabiliaceae</taxon>
        <taxon>Breznakibacter</taxon>
    </lineage>
</organism>
<dbReference type="EMBL" id="QKZK01000011">
    <property type="protein sequence ID" value="PZX16872.1"/>
    <property type="molecule type" value="Genomic_DNA"/>
</dbReference>
<feature type="transmembrane region" description="Helical" evidence="6">
    <location>
        <begin position="219"/>
        <end position="239"/>
    </location>
</feature>
<dbReference type="Pfam" id="PF03706">
    <property type="entry name" value="LPG_synthase_TM"/>
    <property type="match status" value="1"/>
</dbReference>
<evidence type="ECO:0000256" key="3">
    <source>
        <dbReference type="ARBA" id="ARBA00022692"/>
    </source>
</evidence>
<evidence type="ECO:0000256" key="6">
    <source>
        <dbReference type="SAM" id="Phobius"/>
    </source>
</evidence>
<keyword evidence="2" id="KW-1003">Cell membrane</keyword>
<evidence type="ECO:0000256" key="1">
    <source>
        <dbReference type="ARBA" id="ARBA00004651"/>
    </source>
</evidence>
<name>A0A2W7P093_9BACT</name>
<keyword evidence="3 6" id="KW-0812">Transmembrane</keyword>
<reference evidence="7 8" key="1">
    <citation type="submission" date="2018-06" db="EMBL/GenBank/DDBJ databases">
        <title>Genomic Encyclopedia of Archaeal and Bacterial Type Strains, Phase II (KMG-II): from individual species to whole genera.</title>
        <authorList>
            <person name="Goeker M."/>
        </authorList>
    </citation>
    <scope>NUCLEOTIDE SEQUENCE [LARGE SCALE GENOMIC DNA]</scope>
    <source>
        <strain evidence="7 8">DSM 6779</strain>
    </source>
</reference>
<keyword evidence="5 6" id="KW-0472">Membrane</keyword>
<dbReference type="PANTHER" id="PTHR40277:SF1">
    <property type="entry name" value="BLL5419 PROTEIN"/>
    <property type="match status" value="1"/>
</dbReference>